<protein>
    <submittedName>
        <fullName evidence="1">Uncharacterized protein</fullName>
    </submittedName>
</protein>
<name>A0AAE0Z5W0_9GAST</name>
<evidence type="ECO:0000313" key="1">
    <source>
        <dbReference type="EMBL" id="KAK3763293.1"/>
    </source>
</evidence>
<sequence>MGERLTGRKAHVDHCSLRSVQRGRCTVEARSRAMPYCSSSKSETVGQHLHRSDASGHSVCAHKRAACSPVRYHTGTITILAEPTGELGRKTLQETKA</sequence>
<dbReference type="Proteomes" id="UP001283361">
    <property type="component" value="Unassembled WGS sequence"/>
</dbReference>
<organism evidence="1 2">
    <name type="scientific">Elysia crispata</name>
    <name type="common">lettuce slug</name>
    <dbReference type="NCBI Taxonomy" id="231223"/>
    <lineage>
        <taxon>Eukaryota</taxon>
        <taxon>Metazoa</taxon>
        <taxon>Spiralia</taxon>
        <taxon>Lophotrochozoa</taxon>
        <taxon>Mollusca</taxon>
        <taxon>Gastropoda</taxon>
        <taxon>Heterobranchia</taxon>
        <taxon>Euthyneura</taxon>
        <taxon>Panpulmonata</taxon>
        <taxon>Sacoglossa</taxon>
        <taxon>Placobranchoidea</taxon>
        <taxon>Plakobranchidae</taxon>
        <taxon>Elysia</taxon>
    </lineage>
</organism>
<comment type="caution">
    <text evidence="1">The sequence shown here is derived from an EMBL/GenBank/DDBJ whole genome shotgun (WGS) entry which is preliminary data.</text>
</comment>
<dbReference type="AlphaFoldDB" id="A0AAE0Z5W0"/>
<gene>
    <name evidence="1" type="ORF">RRG08_021116</name>
</gene>
<proteinExistence type="predicted"/>
<reference evidence="1" key="1">
    <citation type="journal article" date="2023" name="G3 (Bethesda)">
        <title>A reference genome for the long-term kleptoplast-retaining sea slug Elysia crispata morphotype clarki.</title>
        <authorList>
            <person name="Eastman K.E."/>
            <person name="Pendleton A.L."/>
            <person name="Shaikh M.A."/>
            <person name="Suttiyut T."/>
            <person name="Ogas R."/>
            <person name="Tomko P."/>
            <person name="Gavelis G."/>
            <person name="Widhalm J.R."/>
            <person name="Wisecaver J.H."/>
        </authorList>
    </citation>
    <scope>NUCLEOTIDE SEQUENCE</scope>
    <source>
        <strain evidence="1">ECLA1</strain>
    </source>
</reference>
<keyword evidence="2" id="KW-1185">Reference proteome</keyword>
<evidence type="ECO:0000313" key="2">
    <source>
        <dbReference type="Proteomes" id="UP001283361"/>
    </source>
</evidence>
<accession>A0AAE0Z5W0</accession>
<dbReference type="EMBL" id="JAWDGP010004573">
    <property type="protein sequence ID" value="KAK3763293.1"/>
    <property type="molecule type" value="Genomic_DNA"/>
</dbReference>